<dbReference type="AlphaFoldDB" id="A0A078GZG5"/>
<proteinExistence type="predicted"/>
<reference evidence="1 2" key="1">
    <citation type="journal article" date="2014" name="Science">
        <title>Plant genetics. Early allopolyploid evolution in the post-Neolithic Brassica napus oilseed genome.</title>
        <authorList>
            <person name="Chalhoub B."/>
            <person name="Denoeud F."/>
            <person name="Liu S."/>
            <person name="Parkin I.A."/>
            <person name="Tang H."/>
            <person name="Wang X."/>
            <person name="Chiquet J."/>
            <person name="Belcram H."/>
            <person name="Tong C."/>
            <person name="Samans B."/>
            <person name="Correa M."/>
            <person name="Da Silva C."/>
            <person name="Just J."/>
            <person name="Falentin C."/>
            <person name="Koh C.S."/>
            <person name="Le Clainche I."/>
            <person name="Bernard M."/>
            <person name="Bento P."/>
            <person name="Noel B."/>
            <person name="Labadie K."/>
            <person name="Alberti A."/>
            <person name="Charles M."/>
            <person name="Arnaud D."/>
            <person name="Guo H."/>
            <person name="Daviaud C."/>
            <person name="Alamery S."/>
            <person name="Jabbari K."/>
            <person name="Zhao M."/>
            <person name="Edger P.P."/>
            <person name="Chelaifa H."/>
            <person name="Tack D."/>
            <person name="Lassalle G."/>
            <person name="Mestiri I."/>
            <person name="Schnel N."/>
            <person name="Le Paslier M.C."/>
            <person name="Fan G."/>
            <person name="Renault V."/>
            <person name="Bayer P.E."/>
            <person name="Golicz A.A."/>
            <person name="Manoli S."/>
            <person name="Lee T.H."/>
            <person name="Thi V.H."/>
            <person name="Chalabi S."/>
            <person name="Hu Q."/>
            <person name="Fan C."/>
            <person name="Tollenaere R."/>
            <person name="Lu Y."/>
            <person name="Battail C."/>
            <person name="Shen J."/>
            <person name="Sidebottom C.H."/>
            <person name="Wang X."/>
            <person name="Canaguier A."/>
            <person name="Chauveau A."/>
            <person name="Berard A."/>
            <person name="Deniot G."/>
            <person name="Guan M."/>
            <person name="Liu Z."/>
            <person name="Sun F."/>
            <person name="Lim Y.P."/>
            <person name="Lyons E."/>
            <person name="Town C.D."/>
            <person name="Bancroft I."/>
            <person name="Wang X."/>
            <person name="Meng J."/>
            <person name="Ma J."/>
            <person name="Pires J.C."/>
            <person name="King G.J."/>
            <person name="Brunel D."/>
            <person name="Delourme R."/>
            <person name="Renard M."/>
            <person name="Aury J.M."/>
            <person name="Adams K.L."/>
            <person name="Batley J."/>
            <person name="Snowdon R.J."/>
            <person name="Tost J."/>
            <person name="Edwards D."/>
            <person name="Zhou Y."/>
            <person name="Hua W."/>
            <person name="Sharpe A.G."/>
            <person name="Paterson A.H."/>
            <person name="Guan C."/>
            <person name="Wincker P."/>
        </authorList>
    </citation>
    <scope>NUCLEOTIDE SEQUENCE [LARGE SCALE GENOMIC DNA]</scope>
    <source>
        <strain evidence="2">cv. Darmor-bzh</strain>
    </source>
</reference>
<dbReference type="Gramene" id="CDY30597">
    <property type="protein sequence ID" value="CDY30597"/>
    <property type="gene ID" value="GSBRNA2T00045876001"/>
</dbReference>
<dbReference type="Proteomes" id="UP000028999">
    <property type="component" value="Unassembled WGS sequence"/>
</dbReference>
<keyword evidence="2" id="KW-1185">Reference proteome</keyword>
<dbReference type="EMBL" id="LK032256">
    <property type="protein sequence ID" value="CDY30597.1"/>
    <property type="molecule type" value="Genomic_DNA"/>
</dbReference>
<evidence type="ECO:0000313" key="1">
    <source>
        <dbReference type="EMBL" id="CDY30597.1"/>
    </source>
</evidence>
<organism evidence="1 2">
    <name type="scientific">Brassica napus</name>
    <name type="common">Rape</name>
    <dbReference type="NCBI Taxonomy" id="3708"/>
    <lineage>
        <taxon>Eukaryota</taxon>
        <taxon>Viridiplantae</taxon>
        <taxon>Streptophyta</taxon>
        <taxon>Embryophyta</taxon>
        <taxon>Tracheophyta</taxon>
        <taxon>Spermatophyta</taxon>
        <taxon>Magnoliopsida</taxon>
        <taxon>eudicotyledons</taxon>
        <taxon>Gunneridae</taxon>
        <taxon>Pentapetalae</taxon>
        <taxon>rosids</taxon>
        <taxon>malvids</taxon>
        <taxon>Brassicales</taxon>
        <taxon>Brassicaceae</taxon>
        <taxon>Brassiceae</taxon>
        <taxon>Brassica</taxon>
    </lineage>
</organism>
<name>A0A078GZG5_BRANA</name>
<dbReference type="PaxDb" id="3708-A0A078GZG5"/>
<sequence>MGGPVVLISSSIVQPGNSGQSEVFSFPNPTKIFISYLDSSPLSLLP</sequence>
<protein>
    <submittedName>
        <fullName evidence="1">BnaAnng03720D protein</fullName>
    </submittedName>
</protein>
<accession>A0A078GZG5</accession>
<gene>
    <name evidence="1" type="primary">BnaAnng03720D</name>
    <name evidence="1" type="ORF">GSBRNA2T00045876001</name>
</gene>
<evidence type="ECO:0000313" key="2">
    <source>
        <dbReference type="Proteomes" id="UP000028999"/>
    </source>
</evidence>